<proteinExistence type="predicted"/>
<sequence>MSGARLVRTCSALKVCECAGQLSVVGPDSFGMPSECDDHCLLSFSENGRTRLLRPGLQILDRRTLAPLRDGLGIDAQFLARLRERSAPLGIMLRITLAMIGHLLFLRIVLDICPVLALAPHGLPNSLSIRASSSARSRAFTARRARLCSLFLNTLSLVAVLIPQIGAFR</sequence>
<evidence type="ECO:0000256" key="1">
    <source>
        <dbReference type="SAM" id="Phobius"/>
    </source>
</evidence>
<keyword evidence="1" id="KW-0812">Transmembrane</keyword>
<gene>
    <name evidence="2" type="ORF">SULPSESMR1_03356</name>
</gene>
<protein>
    <submittedName>
        <fullName evidence="2">Uncharacterized protein</fullName>
    </submittedName>
</protein>
<evidence type="ECO:0000313" key="2">
    <source>
        <dbReference type="EMBL" id="ASM74131.1"/>
    </source>
</evidence>
<organism evidence="2 3">
    <name type="scientific">Pseudosulfitobacter pseudonitzschiae</name>
    <dbReference type="NCBI Taxonomy" id="1402135"/>
    <lineage>
        <taxon>Bacteria</taxon>
        <taxon>Pseudomonadati</taxon>
        <taxon>Pseudomonadota</taxon>
        <taxon>Alphaproteobacteria</taxon>
        <taxon>Rhodobacterales</taxon>
        <taxon>Roseobacteraceae</taxon>
        <taxon>Pseudosulfitobacter</taxon>
    </lineage>
</organism>
<evidence type="ECO:0000313" key="3">
    <source>
        <dbReference type="Proteomes" id="UP000199754"/>
    </source>
</evidence>
<reference evidence="2 3" key="1">
    <citation type="submission" date="2017-07" db="EMBL/GenBank/DDBJ databases">
        <title>Genome Sequence of Sulfitobacter pseudonitzschiae Strain SMR1 Isolated from a culture of the Diatom Skeletonema marinoi.</title>
        <authorList>
            <person name="Topel M."/>
            <person name="Pinder M.I.M."/>
            <person name="Johansson O.N."/>
            <person name="Kourtchenko O."/>
            <person name="Godhe A."/>
            <person name="Clarke A.K."/>
        </authorList>
    </citation>
    <scope>NUCLEOTIDE SEQUENCE [LARGE SCALE GENOMIC DNA]</scope>
    <source>
        <strain evidence="2 3">SMR1</strain>
    </source>
</reference>
<dbReference type="KEGG" id="spse:SULPSESMR1_03356"/>
<accession>A0A221K544</accession>
<keyword evidence="1" id="KW-1133">Transmembrane helix</keyword>
<feature type="transmembrane region" description="Helical" evidence="1">
    <location>
        <begin position="150"/>
        <end position="168"/>
    </location>
</feature>
<name>A0A221K544_9RHOB</name>
<dbReference type="AlphaFoldDB" id="A0A221K544"/>
<dbReference type="Proteomes" id="UP000199754">
    <property type="component" value="Chromosome"/>
</dbReference>
<keyword evidence="1" id="KW-0472">Membrane</keyword>
<dbReference type="EMBL" id="CP022415">
    <property type="protein sequence ID" value="ASM74131.1"/>
    <property type="molecule type" value="Genomic_DNA"/>
</dbReference>
<keyword evidence="3" id="KW-1185">Reference proteome</keyword>